<dbReference type="RefSeq" id="WP_057738988.1">
    <property type="nucleotide sequence ID" value="NZ_AZDQ01000030.1"/>
</dbReference>
<dbReference type="Gene3D" id="3.40.50.360">
    <property type="match status" value="1"/>
</dbReference>
<sequence length="151" mass="17367">MAKLIIYFSLSNNTKKAAQKIQELTGSDIVRLEPETKYPENYSDYAAVAQKEFDEQLHPQIKTEIKDFDKYETIYLGYPTWNGLIPMIFSTLADKYDFANKTIIPFTTSGSSSVEVSMPSVKKLFAKSTVTDGFRYDNNDKQLKEFIEKFN</sequence>
<dbReference type="PANTHER" id="PTHR39201">
    <property type="entry name" value="EXPORTED PROTEIN-RELATED"/>
    <property type="match status" value="1"/>
</dbReference>
<accession>A0A2K9HIN0</accession>
<dbReference type="InterPro" id="IPR008254">
    <property type="entry name" value="Flavodoxin/NO_synth"/>
</dbReference>
<feature type="domain" description="Flavodoxin-like" evidence="1">
    <location>
        <begin position="3"/>
        <end position="149"/>
    </location>
</feature>
<evidence type="ECO:0000259" key="1">
    <source>
        <dbReference type="Pfam" id="PF12682"/>
    </source>
</evidence>
<dbReference type="KEGG" id="lali:LA20249_09450"/>
<proteinExistence type="predicted"/>
<name>A0A2K9HIN0_9LACO</name>
<gene>
    <name evidence="2" type="ORF">LA20249_09450</name>
</gene>
<dbReference type="GO" id="GO:0016651">
    <property type="term" value="F:oxidoreductase activity, acting on NAD(P)H"/>
    <property type="evidence" value="ECO:0007669"/>
    <property type="project" value="UniProtKB-ARBA"/>
</dbReference>
<keyword evidence="3" id="KW-1185">Reference proteome</keyword>
<dbReference type="SUPFAM" id="SSF52218">
    <property type="entry name" value="Flavoproteins"/>
    <property type="match status" value="1"/>
</dbReference>
<dbReference type="Proteomes" id="UP000234653">
    <property type="component" value="Chromosome"/>
</dbReference>
<dbReference type="AlphaFoldDB" id="A0A2K9HIN0"/>
<evidence type="ECO:0000313" key="3">
    <source>
        <dbReference type="Proteomes" id="UP000234653"/>
    </source>
</evidence>
<dbReference type="GO" id="GO:0010181">
    <property type="term" value="F:FMN binding"/>
    <property type="evidence" value="ECO:0007669"/>
    <property type="project" value="InterPro"/>
</dbReference>
<protein>
    <recommendedName>
        <fullName evidence="1">Flavodoxin-like domain-containing protein</fullName>
    </recommendedName>
</protein>
<dbReference type="InterPro" id="IPR029039">
    <property type="entry name" value="Flavoprotein-like_sf"/>
</dbReference>
<organism evidence="2 3">
    <name type="scientific">Companilactobacillus alimentarius DSM 20249</name>
    <dbReference type="NCBI Taxonomy" id="1423720"/>
    <lineage>
        <taxon>Bacteria</taxon>
        <taxon>Bacillati</taxon>
        <taxon>Bacillota</taxon>
        <taxon>Bacilli</taxon>
        <taxon>Lactobacillales</taxon>
        <taxon>Lactobacillaceae</taxon>
        <taxon>Companilactobacillus</taxon>
    </lineage>
</organism>
<dbReference type="EMBL" id="CP018867">
    <property type="protein sequence ID" value="AUI72389.1"/>
    <property type="molecule type" value="Genomic_DNA"/>
</dbReference>
<dbReference type="PANTHER" id="PTHR39201:SF1">
    <property type="entry name" value="FLAVODOXIN-LIKE DOMAIN-CONTAINING PROTEIN"/>
    <property type="match status" value="1"/>
</dbReference>
<dbReference type="OrthoDB" id="9806505at2"/>
<dbReference type="Pfam" id="PF12682">
    <property type="entry name" value="Flavodoxin_4"/>
    <property type="match status" value="1"/>
</dbReference>
<reference evidence="2 3" key="1">
    <citation type="submission" date="2016-12" db="EMBL/GenBank/DDBJ databases">
        <title>The whole genome sequencing and assembly of Lactobacillus alimentarius DSM 20249T strain.</title>
        <authorList>
            <person name="Lee Y.-J."/>
            <person name="Yi H."/>
            <person name="Bahn Y.-S."/>
            <person name="Kim J.F."/>
            <person name="Lee D.-W."/>
        </authorList>
    </citation>
    <scope>NUCLEOTIDE SEQUENCE [LARGE SCALE GENOMIC DNA]</scope>
    <source>
        <strain evidence="2 3">DSM 20249</strain>
    </source>
</reference>
<evidence type="ECO:0000313" key="2">
    <source>
        <dbReference type="EMBL" id="AUI72389.1"/>
    </source>
</evidence>